<dbReference type="Proteomes" id="UP000006069">
    <property type="component" value="Unassembled WGS sequence"/>
</dbReference>
<dbReference type="eggNOG" id="COG0583">
    <property type="taxonomic scope" value="Bacteria"/>
</dbReference>
<dbReference type="Gene3D" id="1.10.10.10">
    <property type="entry name" value="Winged helix-like DNA-binding domain superfamily/Winged helix DNA-binding domain"/>
    <property type="match status" value="1"/>
</dbReference>
<keyword evidence="4" id="KW-0804">Transcription</keyword>
<dbReference type="HOGENOM" id="CLU_902838_0_0_11"/>
<dbReference type="Gene3D" id="3.40.190.290">
    <property type="match status" value="1"/>
</dbReference>
<dbReference type="RefSeq" id="WP_009139212.1">
    <property type="nucleotide sequence ID" value="NZ_JH815198.1"/>
</dbReference>
<comment type="similarity">
    <text evidence="1">Belongs to the LysR transcriptional regulatory family.</text>
</comment>
<dbReference type="AlphaFoldDB" id="K0YJV9"/>
<evidence type="ECO:0000256" key="3">
    <source>
        <dbReference type="ARBA" id="ARBA00023125"/>
    </source>
</evidence>
<comment type="caution">
    <text evidence="6">The sequence shown here is derived from an EMBL/GenBank/DDBJ whole genome shotgun (WGS) entry which is preliminary data.</text>
</comment>
<organism evidence="6 7">
    <name type="scientific">Slackia piriformis YIT 12062</name>
    <dbReference type="NCBI Taxonomy" id="742818"/>
    <lineage>
        <taxon>Bacteria</taxon>
        <taxon>Bacillati</taxon>
        <taxon>Actinomycetota</taxon>
        <taxon>Coriobacteriia</taxon>
        <taxon>Eggerthellales</taxon>
        <taxon>Eggerthellaceae</taxon>
        <taxon>Slackia</taxon>
    </lineage>
</organism>
<evidence type="ECO:0000256" key="2">
    <source>
        <dbReference type="ARBA" id="ARBA00023015"/>
    </source>
</evidence>
<dbReference type="InterPro" id="IPR005119">
    <property type="entry name" value="LysR_subst-bd"/>
</dbReference>
<dbReference type="InParanoid" id="K0YJV9"/>
<dbReference type="GO" id="GO:0003700">
    <property type="term" value="F:DNA-binding transcription factor activity"/>
    <property type="evidence" value="ECO:0007669"/>
    <property type="project" value="InterPro"/>
</dbReference>
<name>K0YJV9_9ACTN</name>
<keyword evidence="7" id="KW-1185">Reference proteome</keyword>
<dbReference type="PATRIC" id="fig|742818.3.peg.1060"/>
<keyword evidence="2" id="KW-0805">Transcription regulation</keyword>
<sequence length="308" mass="34611">MDTRHVEEFLILSKTLNYTTAAQEAFIARPTLVEHIAELEGEIGCVLFSKCEGKLSLTPIGRRFVRTASLLLDRVECIVEEYRSLPDNFLSVRIASTNLPWLESYAYKACRALRERSPKKIVEIVSVAGPSSTVDALLDGSNDIVVSGFKSWRKDSSKAPFPDGVSGFRLQSEPVMLLMTEGNPLFAKKNLQAVDLDGADIVLPPDIYRSYIRDGVAERLRERGAVVTIRPLSFGDHFEYFAGDFSESFGVVPATLIPRFGIDRRAECRAFELEDLRISTEFYVLYRDDFLEDETASLFVEELKAMAK</sequence>
<dbReference type="GO" id="GO:0003677">
    <property type="term" value="F:DNA binding"/>
    <property type="evidence" value="ECO:0007669"/>
    <property type="project" value="UniProtKB-KW"/>
</dbReference>
<keyword evidence="3" id="KW-0238">DNA-binding</keyword>
<evidence type="ECO:0000256" key="4">
    <source>
        <dbReference type="ARBA" id="ARBA00023163"/>
    </source>
</evidence>
<evidence type="ECO:0000256" key="1">
    <source>
        <dbReference type="ARBA" id="ARBA00009437"/>
    </source>
</evidence>
<dbReference type="EMBL" id="ADMD01000007">
    <property type="protein sequence ID" value="EJZ83493.1"/>
    <property type="molecule type" value="Genomic_DNA"/>
</dbReference>
<dbReference type="InterPro" id="IPR036388">
    <property type="entry name" value="WH-like_DNA-bd_sf"/>
</dbReference>
<dbReference type="PROSITE" id="PS50931">
    <property type="entry name" value="HTH_LYSR"/>
    <property type="match status" value="1"/>
</dbReference>
<evidence type="ECO:0000259" key="5">
    <source>
        <dbReference type="PROSITE" id="PS50931"/>
    </source>
</evidence>
<reference evidence="6 7" key="1">
    <citation type="submission" date="2012-08" db="EMBL/GenBank/DDBJ databases">
        <title>The Genome Sequence of Slackia piriformis YIT 12062.</title>
        <authorList>
            <consortium name="The Broad Institute Genome Sequencing Platform"/>
            <person name="Earl A."/>
            <person name="Ward D."/>
            <person name="Feldgarden M."/>
            <person name="Gevers D."/>
            <person name="Morotomi M."/>
            <person name="Walker B."/>
            <person name="Young S.K."/>
            <person name="Zeng Q."/>
            <person name="Gargeya S."/>
            <person name="Fitzgerald M."/>
            <person name="Haas B."/>
            <person name="Abouelleil A."/>
            <person name="Alvarado L."/>
            <person name="Arachchi H.M."/>
            <person name="Berlin A.M."/>
            <person name="Chapman S.B."/>
            <person name="Goldberg J."/>
            <person name="Griggs A."/>
            <person name="Gujja S."/>
            <person name="Hansen M."/>
            <person name="Howarth C."/>
            <person name="Imamovic A."/>
            <person name="Larimer J."/>
            <person name="McCowen C."/>
            <person name="Montmayeur A."/>
            <person name="Murphy C."/>
            <person name="Neiman D."/>
            <person name="Pearson M."/>
            <person name="Priest M."/>
            <person name="Roberts A."/>
            <person name="Saif S."/>
            <person name="Shea T."/>
            <person name="Sisk P."/>
            <person name="Sykes S."/>
            <person name="Wortman J."/>
            <person name="Nusbaum C."/>
            <person name="Birren B."/>
        </authorList>
    </citation>
    <scope>NUCLEOTIDE SEQUENCE [LARGE SCALE GENOMIC DNA]</scope>
    <source>
        <strain evidence="6 7">YIT 12062</strain>
    </source>
</reference>
<dbReference type="PANTHER" id="PTHR30346">
    <property type="entry name" value="TRANSCRIPTIONAL DUAL REGULATOR HCAR-RELATED"/>
    <property type="match status" value="1"/>
</dbReference>
<feature type="domain" description="HTH lysR-type" evidence="5">
    <location>
        <begin position="1"/>
        <end position="58"/>
    </location>
</feature>
<dbReference type="InterPro" id="IPR000847">
    <property type="entry name" value="LysR_HTH_N"/>
</dbReference>
<proteinExistence type="inferred from homology"/>
<evidence type="ECO:0000313" key="7">
    <source>
        <dbReference type="Proteomes" id="UP000006069"/>
    </source>
</evidence>
<protein>
    <recommendedName>
        <fullName evidence="5">HTH lysR-type domain-containing protein</fullName>
    </recommendedName>
</protein>
<dbReference type="GO" id="GO:0032993">
    <property type="term" value="C:protein-DNA complex"/>
    <property type="evidence" value="ECO:0007669"/>
    <property type="project" value="TreeGrafter"/>
</dbReference>
<dbReference type="Pfam" id="PF00126">
    <property type="entry name" value="HTH_1"/>
    <property type="match status" value="1"/>
</dbReference>
<dbReference type="OrthoDB" id="3176554at2"/>
<dbReference type="SUPFAM" id="SSF46785">
    <property type="entry name" value="Winged helix' DNA-binding domain"/>
    <property type="match status" value="1"/>
</dbReference>
<dbReference type="PANTHER" id="PTHR30346:SF28">
    <property type="entry name" value="HTH-TYPE TRANSCRIPTIONAL REGULATOR CYNR"/>
    <property type="match status" value="1"/>
</dbReference>
<accession>K0YJV9</accession>
<evidence type="ECO:0000313" key="6">
    <source>
        <dbReference type="EMBL" id="EJZ83493.1"/>
    </source>
</evidence>
<dbReference type="SUPFAM" id="SSF53850">
    <property type="entry name" value="Periplasmic binding protein-like II"/>
    <property type="match status" value="1"/>
</dbReference>
<dbReference type="CDD" id="cd05466">
    <property type="entry name" value="PBP2_LTTR_substrate"/>
    <property type="match status" value="1"/>
</dbReference>
<dbReference type="Pfam" id="PF03466">
    <property type="entry name" value="LysR_substrate"/>
    <property type="match status" value="1"/>
</dbReference>
<gene>
    <name evidence="6" type="ORF">HMPREF9451_01003</name>
</gene>
<dbReference type="InterPro" id="IPR036390">
    <property type="entry name" value="WH_DNA-bd_sf"/>
</dbReference>